<dbReference type="GO" id="GO:0006396">
    <property type="term" value="P:RNA processing"/>
    <property type="evidence" value="ECO:0007669"/>
    <property type="project" value="InterPro"/>
</dbReference>
<keyword evidence="1 5" id="KW-0489">Methyltransferase</keyword>
<dbReference type="NCBIfam" id="NF008117">
    <property type="entry name" value="PRK10864.1"/>
    <property type="match status" value="1"/>
</dbReference>
<keyword evidence="2 5" id="KW-0808">Transferase</keyword>
<dbReference type="PANTHER" id="PTHR46429">
    <property type="entry name" value="23S RRNA (GUANOSINE-2'-O-)-METHYLTRANSFERASE RLMB"/>
    <property type="match status" value="1"/>
</dbReference>
<name>A0A8I1W7P8_PLESH</name>
<protein>
    <submittedName>
        <fullName evidence="5">tRNA/rRNA methyltransferase</fullName>
        <ecNumber evidence="5">2.1.1.-</ecNumber>
    </submittedName>
</protein>
<sequence length="606" mass="70473">MIDDRKPRFNRDNNSYDNPYGNRGGNESRRDDRPRFERDGERKPRFNDERRSEGRNEGRRDDRPRFERDGERKPRFNDERRSEGRNEGRRNDRPRFERDGERKPRFNDDRRSEGRGEGRRDDRPRFERDGERKPRFNDDRRSEGRGEGRRDDRPRFERDGERKPRFNDDRRSEGRGEGRRDDRPRFERDGERKPRFNDDRRSEGRGEGRRDDRPRFERDGERKPRFNDDRRSEGRRDDRPRFERDGERKPRFNDDRRSEGRGEGRRDDRPRHDKRSDDRRSDRRSDAPRGNAEKQRFDRVQDEQGNVTFVAHTPVERESAYVGGEQTLSLKRNARAAERVEVESDEPEALHNGIDMDQIRRQRAEETRIYGENACQVLFANRPDVIVRGWFTPQVTPRFSDTLRWMAANRKAYHVVDAEEMAKVAGSEHHGGVCLLIKKRRPLHLLDYLDTARDSDCLLALENVANPHNLGGIMRSCAHFGVRGVVMRQAGNLESGAAVRTAEGGAEFLQPIAVEDFAAGLERLRQAGYTIVTTSSHAGQSVFSTKLPAKVVIVFGEEKGGISDDTLQQGDLALSIPGTGHVESLNVSVATGILLGEWWRQHGVQA</sequence>
<dbReference type="EC" id="2.1.1.-" evidence="5"/>
<dbReference type="GO" id="GO:0032259">
    <property type="term" value="P:methylation"/>
    <property type="evidence" value="ECO:0007669"/>
    <property type="project" value="UniProtKB-KW"/>
</dbReference>
<evidence type="ECO:0000259" key="4">
    <source>
        <dbReference type="SMART" id="SM00967"/>
    </source>
</evidence>
<dbReference type="Proteomes" id="UP000664658">
    <property type="component" value="Unassembled WGS sequence"/>
</dbReference>
<dbReference type="InterPro" id="IPR029028">
    <property type="entry name" value="Alpha/beta_knot_MTases"/>
</dbReference>
<dbReference type="Pfam" id="PF00588">
    <property type="entry name" value="SpoU_methylase"/>
    <property type="match status" value="1"/>
</dbReference>
<dbReference type="InterPro" id="IPR029064">
    <property type="entry name" value="Ribosomal_eL30-like_sf"/>
</dbReference>
<gene>
    <name evidence="5" type="ORF">J2R62_10980</name>
</gene>
<dbReference type="SUPFAM" id="SSF55315">
    <property type="entry name" value="L30e-like"/>
    <property type="match status" value="1"/>
</dbReference>
<reference evidence="5" key="1">
    <citation type="submission" date="2021-03" db="EMBL/GenBank/DDBJ databases">
        <title>Plesiomonas shigelloides zfcc0051, isolated from zebrafish feces.</title>
        <authorList>
            <person name="Vanderhoek Z."/>
            <person name="Gaulke C."/>
        </authorList>
    </citation>
    <scope>NUCLEOTIDE SEQUENCE</scope>
    <source>
        <strain evidence="5">Zfcc0051</strain>
    </source>
</reference>
<accession>A0A8I1W7P8</accession>
<feature type="domain" description="RNA 2-O ribose methyltransferase substrate binding" evidence="4">
    <location>
        <begin position="368"/>
        <end position="443"/>
    </location>
</feature>
<dbReference type="InterPro" id="IPR013123">
    <property type="entry name" value="SpoU_subst-bd"/>
</dbReference>
<dbReference type="SUPFAM" id="SSF75217">
    <property type="entry name" value="alpha/beta knot"/>
    <property type="match status" value="1"/>
</dbReference>
<evidence type="ECO:0000313" key="5">
    <source>
        <dbReference type="EMBL" id="MBO1108736.1"/>
    </source>
</evidence>
<feature type="compositionally biased region" description="Basic and acidic residues" evidence="3">
    <location>
        <begin position="26"/>
        <end position="302"/>
    </location>
</feature>
<evidence type="ECO:0000256" key="1">
    <source>
        <dbReference type="ARBA" id="ARBA00022603"/>
    </source>
</evidence>
<proteinExistence type="predicted"/>
<dbReference type="GO" id="GO:0005829">
    <property type="term" value="C:cytosol"/>
    <property type="evidence" value="ECO:0007669"/>
    <property type="project" value="TreeGrafter"/>
</dbReference>
<dbReference type="InterPro" id="IPR004441">
    <property type="entry name" value="rRNA_MeTrfase_TrmH"/>
</dbReference>
<dbReference type="InterPro" id="IPR029026">
    <property type="entry name" value="tRNA_m1G_MTases_N"/>
</dbReference>
<evidence type="ECO:0000313" key="6">
    <source>
        <dbReference type="Proteomes" id="UP000664658"/>
    </source>
</evidence>
<dbReference type="CDD" id="cd18095">
    <property type="entry name" value="SpoU-like_rRNA-MTase"/>
    <property type="match status" value="1"/>
</dbReference>
<dbReference type="GO" id="GO:0003723">
    <property type="term" value="F:RNA binding"/>
    <property type="evidence" value="ECO:0007669"/>
    <property type="project" value="InterPro"/>
</dbReference>
<feature type="compositionally biased region" description="Basic and acidic residues" evidence="3">
    <location>
        <begin position="1"/>
        <end position="11"/>
    </location>
</feature>
<dbReference type="Pfam" id="PF08032">
    <property type="entry name" value="SpoU_sub_bind"/>
    <property type="match status" value="1"/>
</dbReference>
<dbReference type="GO" id="GO:0008173">
    <property type="term" value="F:RNA methyltransferase activity"/>
    <property type="evidence" value="ECO:0007669"/>
    <property type="project" value="InterPro"/>
</dbReference>
<evidence type="ECO:0000256" key="3">
    <source>
        <dbReference type="SAM" id="MobiDB-lite"/>
    </source>
</evidence>
<dbReference type="AlphaFoldDB" id="A0A8I1W7P8"/>
<evidence type="ECO:0000256" key="2">
    <source>
        <dbReference type="ARBA" id="ARBA00022679"/>
    </source>
</evidence>
<feature type="region of interest" description="Disordered" evidence="3">
    <location>
        <begin position="1"/>
        <end position="304"/>
    </location>
</feature>
<dbReference type="Gene3D" id="3.40.1280.10">
    <property type="match status" value="1"/>
</dbReference>
<organism evidence="5 6">
    <name type="scientific">Plesiomonas shigelloides</name>
    <name type="common">Aeromonas shigelloides</name>
    <dbReference type="NCBI Taxonomy" id="703"/>
    <lineage>
        <taxon>Bacteria</taxon>
        <taxon>Pseudomonadati</taxon>
        <taxon>Pseudomonadota</taxon>
        <taxon>Gammaproteobacteria</taxon>
        <taxon>Enterobacterales</taxon>
        <taxon>Enterobacteriaceae</taxon>
        <taxon>Plesiomonas</taxon>
    </lineage>
</organism>
<comment type="caution">
    <text evidence="5">The sequence shown here is derived from an EMBL/GenBank/DDBJ whole genome shotgun (WGS) entry which is preliminary data.</text>
</comment>
<dbReference type="SMART" id="SM00967">
    <property type="entry name" value="SpoU_sub_bind"/>
    <property type="match status" value="1"/>
</dbReference>
<dbReference type="PANTHER" id="PTHR46429:SF2">
    <property type="entry name" value="TRNA_RRNA METHYLTRANSFERASE"/>
    <property type="match status" value="1"/>
</dbReference>
<dbReference type="InterPro" id="IPR001537">
    <property type="entry name" value="SpoU_MeTrfase"/>
</dbReference>
<dbReference type="EMBL" id="JAFNAA010000011">
    <property type="protein sequence ID" value="MBO1108736.1"/>
    <property type="molecule type" value="Genomic_DNA"/>
</dbReference>